<dbReference type="Pfam" id="PF12796">
    <property type="entry name" value="Ank_2"/>
    <property type="match status" value="1"/>
</dbReference>
<comment type="caution">
    <text evidence="13">The sequence shown here is derived from an EMBL/GenBank/DDBJ whole genome shotgun (WGS) entry which is preliminary data.</text>
</comment>
<feature type="domain" description="Transient receptor ion channel" evidence="12">
    <location>
        <begin position="203"/>
        <end position="265"/>
    </location>
</feature>
<keyword evidence="6" id="KW-0040">ANK repeat</keyword>
<keyword evidence="5 11" id="KW-1133">Transmembrane helix</keyword>
<keyword evidence="2" id="KW-0813">Transport</keyword>
<dbReference type="PRINTS" id="PR01097">
    <property type="entry name" value="TRNSRECEPTRP"/>
</dbReference>
<feature type="transmembrane region" description="Helical" evidence="11">
    <location>
        <begin position="356"/>
        <end position="376"/>
    </location>
</feature>
<dbReference type="SMART" id="SM01420">
    <property type="entry name" value="TRP_2"/>
    <property type="match status" value="1"/>
</dbReference>
<dbReference type="EMBL" id="JARBDR010000214">
    <property type="protein sequence ID" value="KAJ8317998.1"/>
    <property type="molecule type" value="Genomic_DNA"/>
</dbReference>
<evidence type="ECO:0000256" key="9">
    <source>
        <dbReference type="ARBA" id="ARBA00023303"/>
    </source>
</evidence>
<keyword evidence="3 11" id="KW-0812">Transmembrane</keyword>
<keyword evidence="14" id="KW-1185">Reference proteome</keyword>
<evidence type="ECO:0000256" key="10">
    <source>
        <dbReference type="SAM" id="MobiDB-lite"/>
    </source>
</evidence>
<dbReference type="Gene3D" id="1.25.40.20">
    <property type="entry name" value="Ankyrin repeat-containing domain"/>
    <property type="match status" value="1"/>
</dbReference>
<dbReference type="InterPro" id="IPR036770">
    <property type="entry name" value="Ankyrin_rpt-contain_sf"/>
</dbReference>
<feature type="transmembrane region" description="Helical" evidence="11">
    <location>
        <begin position="573"/>
        <end position="599"/>
    </location>
</feature>
<evidence type="ECO:0000256" key="3">
    <source>
        <dbReference type="ARBA" id="ARBA00022692"/>
    </source>
</evidence>
<feature type="compositionally biased region" description="Polar residues" evidence="10">
    <location>
        <begin position="983"/>
        <end position="1002"/>
    </location>
</feature>
<evidence type="ECO:0000256" key="11">
    <source>
        <dbReference type="SAM" id="Phobius"/>
    </source>
</evidence>
<dbReference type="Pfam" id="PF00023">
    <property type="entry name" value="Ank"/>
    <property type="match status" value="1"/>
</dbReference>
<evidence type="ECO:0000256" key="6">
    <source>
        <dbReference type="ARBA" id="ARBA00023043"/>
    </source>
</evidence>
<gene>
    <name evidence="13" type="ORF">KUTeg_003089</name>
</gene>
<keyword evidence="4" id="KW-0677">Repeat</keyword>
<proteinExistence type="predicted"/>
<dbReference type="InterPro" id="IPR013555">
    <property type="entry name" value="TRP_dom"/>
</dbReference>
<keyword evidence="8 11" id="KW-0472">Membrane</keyword>
<keyword evidence="7" id="KW-0406">Ion transport</keyword>
<dbReference type="PANTHER" id="PTHR10117:SF54">
    <property type="entry name" value="TRANSIENT RECEPTOR POTENTIAL-GAMMA PROTEIN"/>
    <property type="match status" value="1"/>
</dbReference>
<evidence type="ECO:0000313" key="13">
    <source>
        <dbReference type="EMBL" id="KAJ8317998.1"/>
    </source>
</evidence>
<evidence type="ECO:0000256" key="4">
    <source>
        <dbReference type="ARBA" id="ARBA00022737"/>
    </source>
</evidence>
<feature type="region of interest" description="Disordered" evidence="10">
    <location>
        <begin position="872"/>
        <end position="893"/>
    </location>
</feature>
<dbReference type="SUPFAM" id="SSF48403">
    <property type="entry name" value="Ankyrin repeat"/>
    <property type="match status" value="1"/>
</dbReference>
<feature type="transmembrane region" description="Helical" evidence="11">
    <location>
        <begin position="677"/>
        <end position="698"/>
    </location>
</feature>
<sequence>MSNKLLSCVVYHSPQHRGVDYSGSGEHKRASTMPSQGSLFTNFEDVQLTDEERVYLNAASLGDLGIVRQSVEESEEGILNVNCLDYMGRNALHLAIDSEKLDVIEILLDNLNFTCIEEALLHAISKGATKVVKIIIEHPNFMAGEEKLRRLGGGEAFFRTEEKSQFPPDITPLILAAHYNNHEIIQMFLSRNHRIEKPHLISCTCTDCVTKQNYDSLKRSRSRLNAYRALASPAYMALSSPDPIMDTFELRQEMMKLAEVEKEFKNEYLSLLERCMNFACELMDLCRGTQEVEAVISEGTGCGEGIQRDPLARLKMAIRYEEKKFVAHPNCQQHMTSIWFGPEMGFLQSFNSIKQFAFALLFIPTIPFMCVAYIIAPNTKLGAVMRCPVTKFITHTVSHSCFLILLAAATFRLTEGILSVTSTQDLHDPRFITMSHQEKIQSIMKATLRPYSTLLTHVQICIVFWILGLLWIECKQIYSSGARAYLTDYYNFVDFGVLSMYLASYVLRFYTELMVSDADSHFNGTRHAYELLKAGNYADFNLLLLEIKTSGKSPQNYFMEASRFRWMKDDPEIVSDVLFAIANVLFAFMVGLHNLYWYYGAQRIKMVVNNQTLFVPAAEAFQGLKQTFYSLFWSMFGQVSINDINVKHPGQEGVPIQAQNDPEVMRMETSTSIVEAVGTYLFGIYHVVIIIVLINMLIAMMSHSFEDIQTDCDVEWKFARTKLWLNYMDEGSTLPVPFNMVPTPKSAIFLWRFCKELLNLTDPSWAEYNKARKQTFIKKRRETVCKTLDLKTDDTSYSDIMQRLVKRYLFKLERAKDEKEIVKDGHGNLRAEEVEIVETQDTPPQVPDAPSRIPYATPVINEEDSELDDRLTYNKGVGHGSRRKPASRANTRRISTSATPAPTTLVIPQLDAIQRSQKLLDVRLQHLQASSKENHKLFDDVEFLRRVMTENQKALFNIIQALSNMQGEIVNLVKCLAPPPLSTQTNTHIQSNAHPQQNSVTKSGRKRPSHPDNNPDDESEV</sequence>
<evidence type="ECO:0000256" key="2">
    <source>
        <dbReference type="ARBA" id="ARBA00022448"/>
    </source>
</evidence>
<evidence type="ECO:0000313" key="14">
    <source>
        <dbReference type="Proteomes" id="UP001217089"/>
    </source>
</evidence>
<comment type="subcellular location">
    <subcellularLocation>
        <location evidence="1">Membrane</location>
        <topology evidence="1">Multi-pass membrane protein</topology>
    </subcellularLocation>
</comment>
<dbReference type="InterPro" id="IPR002110">
    <property type="entry name" value="Ankyrin_rpt"/>
</dbReference>
<dbReference type="SMART" id="SM00248">
    <property type="entry name" value="ANK"/>
    <property type="match status" value="2"/>
</dbReference>
<reference evidence="13 14" key="1">
    <citation type="submission" date="2022-12" db="EMBL/GenBank/DDBJ databases">
        <title>Chromosome-level genome of Tegillarca granosa.</title>
        <authorList>
            <person name="Kim J."/>
        </authorList>
    </citation>
    <scope>NUCLEOTIDE SEQUENCE [LARGE SCALE GENOMIC DNA]</scope>
    <source>
        <strain evidence="13">Teg-2019</strain>
        <tissue evidence="13">Adductor muscle</tissue>
    </source>
</reference>
<dbReference type="Pfam" id="PF08344">
    <property type="entry name" value="TRP_2"/>
    <property type="match status" value="1"/>
</dbReference>
<evidence type="ECO:0000256" key="8">
    <source>
        <dbReference type="ARBA" id="ARBA00023136"/>
    </source>
</evidence>
<organism evidence="13 14">
    <name type="scientific">Tegillarca granosa</name>
    <name type="common">Malaysian cockle</name>
    <name type="synonym">Anadara granosa</name>
    <dbReference type="NCBI Taxonomy" id="220873"/>
    <lineage>
        <taxon>Eukaryota</taxon>
        <taxon>Metazoa</taxon>
        <taxon>Spiralia</taxon>
        <taxon>Lophotrochozoa</taxon>
        <taxon>Mollusca</taxon>
        <taxon>Bivalvia</taxon>
        <taxon>Autobranchia</taxon>
        <taxon>Pteriomorphia</taxon>
        <taxon>Arcoida</taxon>
        <taxon>Arcoidea</taxon>
        <taxon>Arcidae</taxon>
        <taxon>Tegillarca</taxon>
    </lineage>
</organism>
<feature type="transmembrane region" description="Helical" evidence="11">
    <location>
        <begin position="454"/>
        <end position="472"/>
    </location>
</feature>
<dbReference type="InterPro" id="IPR002153">
    <property type="entry name" value="TRPC_channel"/>
</dbReference>
<evidence type="ECO:0000256" key="7">
    <source>
        <dbReference type="ARBA" id="ARBA00023065"/>
    </source>
</evidence>
<dbReference type="Proteomes" id="UP001217089">
    <property type="component" value="Unassembled WGS sequence"/>
</dbReference>
<dbReference type="InterPro" id="IPR005821">
    <property type="entry name" value="Ion_trans_dom"/>
</dbReference>
<dbReference type="PANTHER" id="PTHR10117">
    <property type="entry name" value="TRANSIENT RECEPTOR POTENTIAL CHANNEL"/>
    <property type="match status" value="1"/>
</dbReference>
<evidence type="ECO:0000256" key="1">
    <source>
        <dbReference type="ARBA" id="ARBA00004141"/>
    </source>
</evidence>
<keyword evidence="9" id="KW-0407">Ion channel</keyword>
<evidence type="ECO:0000256" key="5">
    <source>
        <dbReference type="ARBA" id="ARBA00022989"/>
    </source>
</evidence>
<feature type="region of interest" description="Disordered" evidence="10">
    <location>
        <begin position="983"/>
        <end position="1021"/>
    </location>
</feature>
<accession>A0ABQ9FQL6</accession>
<name>A0ABQ9FQL6_TEGGR</name>
<feature type="transmembrane region" description="Helical" evidence="11">
    <location>
        <begin position="492"/>
        <end position="510"/>
    </location>
</feature>
<protein>
    <recommendedName>
        <fullName evidence="12">Transient receptor ion channel domain-containing protein</fullName>
    </recommendedName>
</protein>
<dbReference type="Pfam" id="PF00520">
    <property type="entry name" value="Ion_trans"/>
    <property type="match status" value="1"/>
</dbReference>
<evidence type="ECO:0000259" key="12">
    <source>
        <dbReference type="SMART" id="SM01420"/>
    </source>
</evidence>